<organism evidence="1">
    <name type="scientific">Arundo donax</name>
    <name type="common">Giant reed</name>
    <name type="synonym">Donax arundinaceus</name>
    <dbReference type="NCBI Taxonomy" id="35708"/>
    <lineage>
        <taxon>Eukaryota</taxon>
        <taxon>Viridiplantae</taxon>
        <taxon>Streptophyta</taxon>
        <taxon>Embryophyta</taxon>
        <taxon>Tracheophyta</taxon>
        <taxon>Spermatophyta</taxon>
        <taxon>Magnoliopsida</taxon>
        <taxon>Liliopsida</taxon>
        <taxon>Poales</taxon>
        <taxon>Poaceae</taxon>
        <taxon>PACMAD clade</taxon>
        <taxon>Arundinoideae</taxon>
        <taxon>Arundineae</taxon>
        <taxon>Arundo</taxon>
    </lineage>
</organism>
<sequence length="62" mass="7042">MDRGFFQGTNARAVALLLLERARTSPWRKHGQHCFCWRPTASRGESGDYLCPSSELCADIDR</sequence>
<name>A0A0A9HFH3_ARUDO</name>
<accession>A0A0A9HFH3</accession>
<evidence type="ECO:0000313" key="1">
    <source>
        <dbReference type="EMBL" id="JAE31628.1"/>
    </source>
</evidence>
<proteinExistence type="predicted"/>
<dbReference type="EMBL" id="GBRH01166268">
    <property type="protein sequence ID" value="JAE31628.1"/>
    <property type="molecule type" value="Transcribed_RNA"/>
</dbReference>
<protein>
    <submittedName>
        <fullName evidence="1">Uncharacterized protein</fullName>
    </submittedName>
</protein>
<dbReference type="AlphaFoldDB" id="A0A0A9HFH3"/>
<reference evidence="1" key="2">
    <citation type="journal article" date="2015" name="Data Brief">
        <title>Shoot transcriptome of the giant reed, Arundo donax.</title>
        <authorList>
            <person name="Barrero R.A."/>
            <person name="Guerrero F.D."/>
            <person name="Moolhuijzen P."/>
            <person name="Goolsby J.A."/>
            <person name="Tidwell J."/>
            <person name="Bellgard S.E."/>
            <person name="Bellgard M.I."/>
        </authorList>
    </citation>
    <scope>NUCLEOTIDE SEQUENCE</scope>
    <source>
        <tissue evidence="1">Shoot tissue taken approximately 20 cm above the soil surface</tissue>
    </source>
</reference>
<reference evidence="1" key="1">
    <citation type="submission" date="2014-09" db="EMBL/GenBank/DDBJ databases">
        <authorList>
            <person name="Magalhaes I.L.F."/>
            <person name="Oliveira U."/>
            <person name="Santos F.R."/>
            <person name="Vidigal T.H.D.A."/>
            <person name="Brescovit A.D."/>
            <person name="Santos A.J."/>
        </authorList>
    </citation>
    <scope>NUCLEOTIDE SEQUENCE</scope>
    <source>
        <tissue evidence="1">Shoot tissue taken approximately 20 cm above the soil surface</tissue>
    </source>
</reference>